<proteinExistence type="predicted"/>
<accession>A0A3E3EE69</accession>
<dbReference type="Proteomes" id="UP000261032">
    <property type="component" value="Unassembled WGS sequence"/>
</dbReference>
<dbReference type="EMBL" id="QUSL01000010">
    <property type="protein sequence ID" value="RGD85511.1"/>
    <property type="molecule type" value="Genomic_DNA"/>
</dbReference>
<evidence type="ECO:0000313" key="1">
    <source>
        <dbReference type="EMBL" id="RGD85511.1"/>
    </source>
</evidence>
<dbReference type="RefSeq" id="WP_117581269.1">
    <property type="nucleotide sequence ID" value="NZ_QUSL01000010.1"/>
</dbReference>
<sequence length="127" mass="15119">MNSLKLNLKSELLTSLDGDYKYSTIEYSYTNLTINKLCFNILSILHNGHYDRFDGLSIFKTIFRDSFIFDWRDVVIQTANTLSRKEDSGVLLDFLYDIRHLFSNYEEINEECRNELTNLCLKYQNYK</sequence>
<gene>
    <name evidence="1" type="ORF">DXB93_08030</name>
</gene>
<name>A0A3E3EE69_9FIRM</name>
<protein>
    <submittedName>
        <fullName evidence="1">Uncharacterized protein</fullName>
    </submittedName>
</protein>
<evidence type="ECO:0000313" key="2">
    <source>
        <dbReference type="Proteomes" id="UP000261032"/>
    </source>
</evidence>
<dbReference type="AlphaFoldDB" id="A0A3E3EE69"/>
<reference evidence="1 2" key="1">
    <citation type="submission" date="2018-08" db="EMBL/GenBank/DDBJ databases">
        <title>A genome reference for cultivated species of the human gut microbiota.</title>
        <authorList>
            <person name="Zou Y."/>
            <person name="Xue W."/>
            <person name="Luo G."/>
        </authorList>
    </citation>
    <scope>NUCLEOTIDE SEQUENCE [LARGE SCALE GENOMIC DNA]</scope>
    <source>
        <strain evidence="1 2">OM06-4</strain>
    </source>
</reference>
<organism evidence="1 2">
    <name type="scientific">Thomasclavelia ramosa</name>
    <dbReference type="NCBI Taxonomy" id="1547"/>
    <lineage>
        <taxon>Bacteria</taxon>
        <taxon>Bacillati</taxon>
        <taxon>Bacillota</taxon>
        <taxon>Erysipelotrichia</taxon>
        <taxon>Erysipelotrichales</taxon>
        <taxon>Coprobacillaceae</taxon>
        <taxon>Thomasclavelia</taxon>
    </lineage>
</organism>
<comment type="caution">
    <text evidence="1">The sequence shown here is derived from an EMBL/GenBank/DDBJ whole genome shotgun (WGS) entry which is preliminary data.</text>
</comment>